<feature type="region of interest" description="Disordered" evidence="3">
    <location>
        <begin position="1"/>
        <end position="101"/>
    </location>
</feature>
<feature type="compositionally biased region" description="Acidic residues" evidence="3">
    <location>
        <begin position="39"/>
        <end position="52"/>
    </location>
</feature>
<comment type="subcellular location">
    <subcellularLocation>
        <location evidence="1">Nucleus</location>
    </subcellularLocation>
</comment>
<dbReference type="RefSeq" id="XP_033687381.1">
    <property type="nucleotide sequence ID" value="XM_033823480.1"/>
</dbReference>
<dbReference type="GeneID" id="54576810"/>
<evidence type="ECO:0000256" key="4">
    <source>
        <dbReference type="SAM" id="Phobius"/>
    </source>
</evidence>
<keyword evidence="4" id="KW-1133">Transmembrane helix</keyword>
<evidence type="ECO:0000256" key="1">
    <source>
        <dbReference type="ARBA" id="ARBA00004123"/>
    </source>
</evidence>
<keyword evidence="4" id="KW-0472">Membrane</keyword>
<dbReference type="PANTHER" id="PTHR37534">
    <property type="entry name" value="TRANSCRIPTIONAL ACTIVATOR PROTEIN UGA3"/>
    <property type="match status" value="1"/>
</dbReference>
<gene>
    <name evidence="5" type="ORF">BU26DRAFT_422757</name>
</gene>
<evidence type="ECO:0000313" key="6">
    <source>
        <dbReference type="Proteomes" id="UP000800094"/>
    </source>
</evidence>
<dbReference type="Proteomes" id="UP000800094">
    <property type="component" value="Unassembled WGS sequence"/>
</dbReference>
<reference evidence="5" key="1">
    <citation type="journal article" date="2020" name="Stud. Mycol.">
        <title>101 Dothideomycetes genomes: a test case for predicting lifestyles and emergence of pathogens.</title>
        <authorList>
            <person name="Haridas S."/>
            <person name="Albert R."/>
            <person name="Binder M."/>
            <person name="Bloem J."/>
            <person name="Labutti K."/>
            <person name="Salamov A."/>
            <person name="Andreopoulos B."/>
            <person name="Baker S."/>
            <person name="Barry K."/>
            <person name="Bills G."/>
            <person name="Bluhm B."/>
            <person name="Cannon C."/>
            <person name="Castanera R."/>
            <person name="Culley D."/>
            <person name="Daum C."/>
            <person name="Ezra D."/>
            <person name="Gonzalez J."/>
            <person name="Henrissat B."/>
            <person name="Kuo A."/>
            <person name="Liang C."/>
            <person name="Lipzen A."/>
            <person name="Lutzoni F."/>
            <person name="Magnuson J."/>
            <person name="Mondo S."/>
            <person name="Nolan M."/>
            <person name="Ohm R."/>
            <person name="Pangilinan J."/>
            <person name="Park H.-J."/>
            <person name="Ramirez L."/>
            <person name="Alfaro M."/>
            <person name="Sun H."/>
            <person name="Tritt A."/>
            <person name="Yoshinaga Y."/>
            <person name="Zwiers L.-H."/>
            <person name="Turgeon B."/>
            <person name="Goodwin S."/>
            <person name="Spatafora J."/>
            <person name="Crous P."/>
            <person name="Grigoriev I."/>
        </authorList>
    </citation>
    <scope>NUCLEOTIDE SEQUENCE</scope>
    <source>
        <strain evidence="5">CBS 122368</strain>
    </source>
</reference>
<name>A0A6A6IQ39_9PLEO</name>
<dbReference type="GO" id="GO:0000976">
    <property type="term" value="F:transcription cis-regulatory region binding"/>
    <property type="evidence" value="ECO:0007669"/>
    <property type="project" value="TreeGrafter"/>
</dbReference>
<dbReference type="GO" id="GO:0045944">
    <property type="term" value="P:positive regulation of transcription by RNA polymerase II"/>
    <property type="evidence" value="ECO:0007669"/>
    <property type="project" value="TreeGrafter"/>
</dbReference>
<evidence type="ECO:0000256" key="3">
    <source>
        <dbReference type="SAM" id="MobiDB-lite"/>
    </source>
</evidence>
<feature type="compositionally biased region" description="Polar residues" evidence="3">
    <location>
        <begin position="87"/>
        <end position="101"/>
    </location>
</feature>
<feature type="non-terminal residue" evidence="5">
    <location>
        <position position="1"/>
    </location>
</feature>
<organism evidence="5 6">
    <name type="scientific">Trematosphaeria pertusa</name>
    <dbReference type="NCBI Taxonomy" id="390896"/>
    <lineage>
        <taxon>Eukaryota</taxon>
        <taxon>Fungi</taxon>
        <taxon>Dikarya</taxon>
        <taxon>Ascomycota</taxon>
        <taxon>Pezizomycotina</taxon>
        <taxon>Dothideomycetes</taxon>
        <taxon>Pleosporomycetidae</taxon>
        <taxon>Pleosporales</taxon>
        <taxon>Massarineae</taxon>
        <taxon>Trematosphaeriaceae</taxon>
        <taxon>Trematosphaeria</taxon>
    </lineage>
</organism>
<feature type="compositionally biased region" description="Polar residues" evidence="3">
    <location>
        <begin position="69"/>
        <end position="79"/>
    </location>
</feature>
<proteinExistence type="predicted"/>
<protein>
    <recommendedName>
        <fullName evidence="7">Transcription factor domain-containing protein</fullName>
    </recommendedName>
</protein>
<dbReference type="GO" id="GO:0005634">
    <property type="term" value="C:nucleus"/>
    <property type="evidence" value="ECO:0007669"/>
    <property type="project" value="UniProtKB-SubCell"/>
</dbReference>
<evidence type="ECO:0000313" key="5">
    <source>
        <dbReference type="EMBL" id="KAF2252377.1"/>
    </source>
</evidence>
<evidence type="ECO:0008006" key="7">
    <source>
        <dbReference type="Google" id="ProtNLM"/>
    </source>
</evidence>
<keyword evidence="2" id="KW-0539">Nucleus</keyword>
<dbReference type="OrthoDB" id="4525710at2759"/>
<dbReference type="GO" id="GO:0003700">
    <property type="term" value="F:DNA-binding transcription factor activity"/>
    <property type="evidence" value="ECO:0007669"/>
    <property type="project" value="TreeGrafter"/>
</dbReference>
<accession>A0A6A6IQ39</accession>
<dbReference type="EMBL" id="ML987192">
    <property type="protein sequence ID" value="KAF2252377.1"/>
    <property type="molecule type" value="Genomic_DNA"/>
</dbReference>
<feature type="transmembrane region" description="Helical" evidence="4">
    <location>
        <begin position="387"/>
        <end position="405"/>
    </location>
</feature>
<dbReference type="AlphaFoldDB" id="A0A6A6IQ39"/>
<dbReference type="Pfam" id="PF11951">
    <property type="entry name" value="Fungal_trans_2"/>
    <property type="match status" value="1"/>
</dbReference>
<dbReference type="PANTHER" id="PTHR37534:SF25">
    <property type="entry name" value="ZN(II)2CYS6 TRANSCRIPTION FACTOR (EUROFUNG)"/>
    <property type="match status" value="1"/>
</dbReference>
<keyword evidence="4" id="KW-0812">Transmembrane</keyword>
<keyword evidence="6" id="KW-1185">Reference proteome</keyword>
<dbReference type="InterPro" id="IPR021858">
    <property type="entry name" value="Fun_TF"/>
</dbReference>
<sequence>KKSRACQWESAHSRFRGYRSAAGSASTETTPGGPAQDGDAMDVEEDDEDDVAQSEGSWSVPPHRRRNSRAGQTTETSLNPPGAATAGLQQSSASPFLGSPSANPTCDGVSIPAQFSAALPVREPLHITRREAKLVHHYAEHLGRWLDGTDPARQFTLRVPVQVKFCPILLHSIVCFAARHCEDSATADEAYQRCIALLIERLNLDTATHDDDLLCAIVILRFFEQLNVPSISGSDNEQHLAGSSAILRASQTRTVDPSAPTLREAAFWVYVRQCLYNATINQQPPNIDFSLQLDPSPASMHDSHPLAMLRLETAWANQMTWHCACVVNFCFDGHEPRELLSRTQKWQTLWDAVQRWEEDRPPSFNPIWSGKPSDKSVFPEMWFTADWHIVAYGFFHFACILLLTYKPGPKFAMRRVGSKLSETDVRSPPPQGSL</sequence>
<evidence type="ECO:0000256" key="2">
    <source>
        <dbReference type="ARBA" id="ARBA00023242"/>
    </source>
</evidence>